<accession>A0ABY5ZAN7</accession>
<dbReference type="Pfam" id="PF01812">
    <property type="entry name" value="5-FTHF_cyc-lig"/>
    <property type="match status" value="1"/>
</dbReference>
<protein>
    <submittedName>
        <fullName evidence="1">5-formyltetrahydrofolate cyclo-ligase</fullName>
    </submittedName>
</protein>
<dbReference type="PANTHER" id="PTHR13017:SF0">
    <property type="entry name" value="METHENYLTETRAHYDROFOLATE SYNTHASE DOMAIN-CONTAINING PROTEIN"/>
    <property type="match status" value="1"/>
</dbReference>
<dbReference type="Proteomes" id="UP001058271">
    <property type="component" value="Chromosome"/>
</dbReference>
<dbReference type="EMBL" id="CP073721">
    <property type="protein sequence ID" value="UWZ38927.1"/>
    <property type="molecule type" value="Genomic_DNA"/>
</dbReference>
<sequence>MVGCVPRRAPRHDRDAGGPADLLAAKAALREEVWAALSAARVARFPGAAGRISNFVGAEAAAERLRSTACWSTAGTVKANPDSAQLPVRQRALEDGKVVYMAVPRLAEPEPFFLLDPDHLADKPRTAASISGAGRSARRISVADLAPVDLVVTGCVAVGEDGARLGKGGGFADLEFALAGAAGLIGADTMVVTTVHELQVRPAGVVPTTGHDVPVDFVVTPDRVIDCRGRRGPRPAAGIRWAELTDEKIESIPLLRALREQR</sequence>
<evidence type="ECO:0000313" key="2">
    <source>
        <dbReference type="Proteomes" id="UP001058271"/>
    </source>
</evidence>
<name>A0ABY5ZAN7_9ACTN</name>
<dbReference type="InterPro" id="IPR002698">
    <property type="entry name" value="FTHF_cligase"/>
</dbReference>
<keyword evidence="2" id="KW-1185">Reference proteome</keyword>
<proteinExistence type="predicted"/>
<evidence type="ECO:0000313" key="1">
    <source>
        <dbReference type="EMBL" id="UWZ38927.1"/>
    </source>
</evidence>
<dbReference type="InterPro" id="IPR024185">
    <property type="entry name" value="FTHF_cligase-like_sf"/>
</dbReference>
<organism evidence="1 2">
    <name type="scientific">Dactylosporangium roseum</name>
    <dbReference type="NCBI Taxonomy" id="47989"/>
    <lineage>
        <taxon>Bacteria</taxon>
        <taxon>Bacillati</taxon>
        <taxon>Actinomycetota</taxon>
        <taxon>Actinomycetes</taxon>
        <taxon>Micromonosporales</taxon>
        <taxon>Micromonosporaceae</taxon>
        <taxon>Dactylosporangium</taxon>
    </lineage>
</organism>
<dbReference type="InterPro" id="IPR037171">
    <property type="entry name" value="NagB/RpiA_transferase-like"/>
</dbReference>
<dbReference type="PANTHER" id="PTHR13017">
    <property type="entry name" value="5-FORMYLTETRAHYDROFOLATE CYCLO-LIGASE-RELATED"/>
    <property type="match status" value="1"/>
</dbReference>
<reference evidence="1" key="1">
    <citation type="submission" date="2021-04" db="EMBL/GenBank/DDBJ databases">
        <title>Biosynthetic gene clusters of Dactylosporangioum roseum.</title>
        <authorList>
            <person name="Hartkoorn R.C."/>
            <person name="Beaudoing E."/>
            <person name="Hot D."/>
            <person name="Moureu S."/>
        </authorList>
    </citation>
    <scope>NUCLEOTIDE SEQUENCE</scope>
    <source>
        <strain evidence="1">NRRL B-16295</strain>
    </source>
</reference>
<dbReference type="Gene3D" id="3.40.50.10420">
    <property type="entry name" value="NagB/RpiA/CoA transferase-like"/>
    <property type="match status" value="1"/>
</dbReference>
<dbReference type="SUPFAM" id="SSF100950">
    <property type="entry name" value="NagB/RpiA/CoA transferase-like"/>
    <property type="match status" value="1"/>
</dbReference>
<gene>
    <name evidence="1" type="ORF">Drose_12280</name>
</gene>